<dbReference type="EMBL" id="JACHHH010000002">
    <property type="protein sequence ID" value="MBB6040718.1"/>
    <property type="molecule type" value="Genomic_DNA"/>
</dbReference>
<evidence type="ECO:0000259" key="2">
    <source>
        <dbReference type="Pfam" id="PF13938"/>
    </source>
</evidence>
<feature type="domain" description="DUF4213" evidence="2">
    <location>
        <begin position="27"/>
        <end position="111"/>
    </location>
</feature>
<gene>
    <name evidence="3" type="ORF">HNQ46_000681</name>
</gene>
<name>A0A7W9SEK2_9FIRM</name>
<dbReference type="RefSeq" id="WP_183682975.1">
    <property type="nucleotide sequence ID" value="NZ_JACHHH010000002.1"/>
</dbReference>
<accession>A0A7W9SEK2</accession>
<dbReference type="InterPro" id="IPR025251">
    <property type="entry name" value="DUF4213"/>
</dbReference>
<dbReference type="GeneID" id="85014238"/>
<evidence type="ECO:0000313" key="3">
    <source>
        <dbReference type="EMBL" id="MBB6040718.1"/>
    </source>
</evidence>
<comment type="caution">
    <text evidence="3">The sequence shown here is derived from an EMBL/GenBank/DDBJ whole genome shotgun (WGS) entry which is preliminary data.</text>
</comment>
<evidence type="ECO:0000259" key="1">
    <source>
        <dbReference type="Pfam" id="PF04016"/>
    </source>
</evidence>
<organism evidence="3 4">
    <name type="scientific">Oribacterium sinus</name>
    <dbReference type="NCBI Taxonomy" id="237576"/>
    <lineage>
        <taxon>Bacteria</taxon>
        <taxon>Bacillati</taxon>
        <taxon>Bacillota</taxon>
        <taxon>Clostridia</taxon>
        <taxon>Lachnospirales</taxon>
        <taxon>Lachnospiraceae</taxon>
        <taxon>Oribacterium</taxon>
    </lineage>
</organism>
<evidence type="ECO:0000313" key="4">
    <source>
        <dbReference type="Proteomes" id="UP000522163"/>
    </source>
</evidence>
<proteinExistence type="predicted"/>
<feature type="domain" description="Putative heavy-metal chelation" evidence="1">
    <location>
        <begin position="130"/>
        <end position="277"/>
    </location>
</feature>
<reference evidence="3 4" key="1">
    <citation type="submission" date="2020-08" db="EMBL/GenBank/DDBJ databases">
        <title>Genomic Encyclopedia of Type Strains, Phase IV (KMG-IV): sequencing the most valuable type-strain genomes for metagenomic binning, comparative biology and taxonomic classification.</title>
        <authorList>
            <person name="Goeker M."/>
        </authorList>
    </citation>
    <scope>NUCLEOTIDE SEQUENCE [LARGE SCALE GENOMIC DNA]</scope>
    <source>
        <strain evidence="3 4">DSM 17245</strain>
    </source>
</reference>
<protein>
    <submittedName>
        <fullName evidence="3">Uncharacterized protein (DUF4213/DUF364 family)</fullName>
    </submittedName>
</protein>
<dbReference type="SUPFAM" id="SSF159713">
    <property type="entry name" value="Dhaf3308-like"/>
    <property type="match status" value="1"/>
</dbReference>
<dbReference type="InterPro" id="IPR007161">
    <property type="entry name" value="DUF364"/>
</dbReference>
<dbReference type="AlphaFoldDB" id="A0A7W9SEK2"/>
<dbReference type="Gene3D" id="3.40.50.11590">
    <property type="match status" value="1"/>
</dbReference>
<sequence length="281" mass="30917">MKVEKKIEGSNIFLKECITEIEKAVDLDSITVERAVFGLFFSGVKLSTGHGGLCFTPVKEIPEAVCCPSSAKAMPFSGKLRGRGVRAYLEDIFSENILRRTLGIATLNALSTLVWDKTEHPEYELMLGADAFDEIDVKKYRKSVVVGALIPIIRKLMQENADFHILEKDSRTLKEREMPYYLPPERAGECVPEADLLVITGVTILNDTLPGLLAMAKKDAEILVVGPTASMLPDCLFSKGVTMLGGIQVTKADALLDIISEGGSGYHFFGKYAERTVLRKK</sequence>
<dbReference type="Proteomes" id="UP000522163">
    <property type="component" value="Unassembled WGS sequence"/>
</dbReference>
<dbReference type="Pfam" id="PF13938">
    <property type="entry name" value="DUF4213"/>
    <property type="match status" value="1"/>
</dbReference>
<dbReference type="Pfam" id="PF04016">
    <property type="entry name" value="DUF364"/>
    <property type="match status" value="1"/>
</dbReference>